<dbReference type="InterPro" id="IPR049315">
    <property type="entry name" value="GDC-P_N"/>
</dbReference>
<comment type="caution">
    <text evidence="3">The sequence shown here is derived from an EMBL/GenBank/DDBJ whole genome shotgun (WGS) entry which is preliminary data.</text>
</comment>
<name>A0A0F9THL1_9ZZZZ</name>
<dbReference type="InterPro" id="IPR015424">
    <property type="entry name" value="PyrdxlP-dep_Trfase"/>
</dbReference>
<sequence>MFKLDFTPHDNTTIAEMLNVIGVSSLKELFQDIPNDLIIEKLNLPSGMSEPDLLRYIQNISKKNKIYSSSFLGAGCYYHYIPSLVDFVISRSEFSTSYTPYQAEASQGYLQAIYEYQTIISRLTKMDVTNASMYDGSTALAEAAIMATIITHKDSIILLKGIHPEYEEVVRTYCWGQNINIETSTEEFLYKKLNEDVAAVLLQSPSFFGEIEDISRITKIVRENSTNCLVIQVMTDPTCLGVLKPPGSTDIDIFVAEGQPFGINPSFGGPGLGIFTAKQKYLRKIPGRLVGKTKEINGKREGFILTLQAREQHVRREKASSNICTNQALCSLAALTYLLALGRTGLKEIATQNIQKSHYVKKELAKIPGYDILNTKSTYNEFLVKCPDIEALIENCKQQNLLPPLNLSTYYPEMKNIALVCVTEMNSKGSIEEFIEAAKLAVNKKVEGK</sequence>
<dbReference type="GO" id="GO:0004375">
    <property type="term" value="F:glycine dehydrogenase (decarboxylating) activity"/>
    <property type="evidence" value="ECO:0007669"/>
    <property type="project" value="InterPro"/>
</dbReference>
<keyword evidence="1" id="KW-0560">Oxidoreductase</keyword>
<dbReference type="AlphaFoldDB" id="A0A0F9THL1"/>
<proteinExistence type="predicted"/>
<dbReference type="Pfam" id="PF02347">
    <property type="entry name" value="GDC-P"/>
    <property type="match status" value="1"/>
</dbReference>
<dbReference type="PANTHER" id="PTHR42806:SF1">
    <property type="entry name" value="GLYCINE DEHYDROGENASE (DECARBOXYLATING)"/>
    <property type="match status" value="1"/>
</dbReference>
<gene>
    <name evidence="3" type="ORF">LCGC14_0652630</name>
</gene>
<dbReference type="Gene3D" id="3.40.640.10">
    <property type="entry name" value="Type I PLP-dependent aspartate aminotransferase-like (Major domain)"/>
    <property type="match status" value="1"/>
</dbReference>
<dbReference type="SUPFAM" id="SSF53383">
    <property type="entry name" value="PLP-dependent transferases"/>
    <property type="match status" value="1"/>
</dbReference>
<dbReference type="InterPro" id="IPR023010">
    <property type="entry name" value="GcvPA"/>
</dbReference>
<protein>
    <recommendedName>
        <fullName evidence="2">Glycine cleavage system P-protein N-terminal domain-containing protein</fullName>
    </recommendedName>
</protein>
<dbReference type="InterPro" id="IPR015422">
    <property type="entry name" value="PyrdxlP-dep_Trfase_small"/>
</dbReference>
<evidence type="ECO:0000256" key="1">
    <source>
        <dbReference type="ARBA" id="ARBA00023002"/>
    </source>
</evidence>
<evidence type="ECO:0000259" key="2">
    <source>
        <dbReference type="Pfam" id="PF02347"/>
    </source>
</evidence>
<dbReference type="PANTHER" id="PTHR42806">
    <property type="entry name" value="GLYCINE CLEAVAGE SYSTEM P-PROTEIN"/>
    <property type="match status" value="1"/>
</dbReference>
<dbReference type="PIRSF" id="PIRSF006815">
    <property type="entry name" value="GcvPA"/>
    <property type="match status" value="1"/>
</dbReference>
<dbReference type="InterPro" id="IPR015421">
    <property type="entry name" value="PyrdxlP-dep_Trfase_major"/>
</dbReference>
<accession>A0A0F9THL1</accession>
<dbReference type="GO" id="GO:0009116">
    <property type="term" value="P:nucleoside metabolic process"/>
    <property type="evidence" value="ECO:0007669"/>
    <property type="project" value="InterPro"/>
</dbReference>
<organism evidence="3">
    <name type="scientific">marine sediment metagenome</name>
    <dbReference type="NCBI Taxonomy" id="412755"/>
    <lineage>
        <taxon>unclassified sequences</taxon>
        <taxon>metagenomes</taxon>
        <taxon>ecological metagenomes</taxon>
    </lineage>
</organism>
<reference evidence="3" key="1">
    <citation type="journal article" date="2015" name="Nature">
        <title>Complex archaea that bridge the gap between prokaryotes and eukaryotes.</title>
        <authorList>
            <person name="Spang A."/>
            <person name="Saw J.H."/>
            <person name="Jorgensen S.L."/>
            <person name="Zaremba-Niedzwiedzka K."/>
            <person name="Martijn J."/>
            <person name="Lind A.E."/>
            <person name="van Eijk R."/>
            <person name="Schleper C."/>
            <person name="Guy L."/>
            <person name="Ettema T.J."/>
        </authorList>
    </citation>
    <scope>NUCLEOTIDE SEQUENCE</scope>
</reference>
<evidence type="ECO:0000313" key="3">
    <source>
        <dbReference type="EMBL" id="KKN48471.1"/>
    </source>
</evidence>
<dbReference type="EMBL" id="LAZR01001219">
    <property type="protein sequence ID" value="KKN48471.1"/>
    <property type="molecule type" value="Genomic_DNA"/>
</dbReference>
<dbReference type="Gene3D" id="3.90.1150.10">
    <property type="entry name" value="Aspartate Aminotransferase, domain 1"/>
    <property type="match status" value="1"/>
</dbReference>
<dbReference type="NCBIfam" id="NF001696">
    <property type="entry name" value="PRK00451.1"/>
    <property type="match status" value="1"/>
</dbReference>
<feature type="domain" description="Glycine cleavage system P-protein N-terminal" evidence="2">
    <location>
        <begin position="7"/>
        <end position="435"/>
    </location>
</feature>